<dbReference type="UniPathway" id="UPA00053">
    <property type="reaction ID" value="UER00086"/>
</dbReference>
<dbReference type="HAMAP" id="MF_00214">
    <property type="entry name" value="AroD"/>
    <property type="match status" value="1"/>
</dbReference>
<proteinExistence type="inferred from homology"/>
<keyword evidence="3 5" id="KW-0456">Lyase</keyword>
<evidence type="ECO:0000256" key="2">
    <source>
        <dbReference type="ARBA" id="ARBA00023141"/>
    </source>
</evidence>
<feature type="binding site" evidence="5">
    <location>
        <position position="209"/>
    </location>
    <ligand>
        <name>3-dehydroquinate</name>
        <dbReference type="ChEBI" id="CHEBI:32364"/>
    </ligand>
</feature>
<comment type="subunit">
    <text evidence="5">Homodimer.</text>
</comment>
<dbReference type="PANTHER" id="PTHR43699:SF1">
    <property type="entry name" value="3-DEHYDROQUINATE DEHYDRATASE"/>
    <property type="match status" value="1"/>
</dbReference>
<dbReference type="NCBIfam" id="TIGR01093">
    <property type="entry name" value="aroD"/>
    <property type="match status" value="1"/>
</dbReference>
<evidence type="ECO:0000256" key="1">
    <source>
        <dbReference type="ARBA" id="ARBA00001864"/>
    </source>
</evidence>
<feature type="binding site" evidence="5">
    <location>
        <begin position="42"/>
        <end position="44"/>
    </location>
    <ligand>
        <name>3-dehydroquinate</name>
        <dbReference type="ChEBI" id="CHEBI:32364"/>
    </ligand>
</feature>
<evidence type="ECO:0000256" key="3">
    <source>
        <dbReference type="ARBA" id="ARBA00023239"/>
    </source>
</evidence>
<keyword evidence="2 5" id="KW-0057">Aromatic amino acid biosynthesis</keyword>
<dbReference type="Gene3D" id="3.20.20.70">
    <property type="entry name" value="Aldolase class I"/>
    <property type="match status" value="1"/>
</dbReference>
<dbReference type="FunFam" id="3.20.20.70:FF:000047">
    <property type="entry name" value="3-dehydroquinate dehydratase"/>
    <property type="match status" value="1"/>
</dbReference>
<evidence type="ECO:0000256" key="4">
    <source>
        <dbReference type="ARBA" id="ARBA00023270"/>
    </source>
</evidence>
<dbReference type="GO" id="GO:0008652">
    <property type="term" value="P:amino acid biosynthetic process"/>
    <property type="evidence" value="ECO:0007669"/>
    <property type="project" value="UniProtKB-KW"/>
</dbReference>
<dbReference type="EC" id="4.2.1.10" evidence="5"/>
<keyword evidence="4 5" id="KW-0704">Schiff base</keyword>
<comment type="catalytic activity">
    <reaction evidence="1 5">
        <text>3-dehydroquinate = 3-dehydroshikimate + H2O</text>
        <dbReference type="Rhea" id="RHEA:21096"/>
        <dbReference type="ChEBI" id="CHEBI:15377"/>
        <dbReference type="ChEBI" id="CHEBI:16630"/>
        <dbReference type="ChEBI" id="CHEBI:32364"/>
        <dbReference type="EC" id="4.2.1.10"/>
    </reaction>
</comment>
<feature type="binding site" evidence="5">
    <location>
        <position position="232"/>
    </location>
    <ligand>
        <name>3-dehydroquinate</name>
        <dbReference type="ChEBI" id="CHEBI:32364"/>
    </ligand>
</feature>
<sequence length="257" mass="28846">MERELFNKEQIPYICTPLTGKTTDEISSELTNIVSKQPDMLEWRVDFFSDIDKTDKVLATLKEIHSLSNGLPLLFTIRSHKEGGQEISLVENQVVDLLCEVCKSDFVDLIDFEAANPLEHIQRVKKATMQHRKKLVLSHHKFDTTPSKSDIIKQLAKMSHFGADVAKVAFMPNTHEDVMALLEATKETNELLDIELITISMGDIGVMSRVLGWLYGSVLTFAVGEKSSAPGQISIEALQGMIDLIKKENSFEKIISK</sequence>
<evidence type="ECO:0000313" key="6">
    <source>
        <dbReference type="EMBL" id="OIJ14035.1"/>
    </source>
</evidence>
<feature type="binding site" evidence="5">
    <location>
        <position position="228"/>
    </location>
    <ligand>
        <name>3-dehydroquinate</name>
        <dbReference type="ChEBI" id="CHEBI:32364"/>
    </ligand>
</feature>
<comment type="similarity">
    <text evidence="5">Belongs to the type-I 3-dehydroquinase family.</text>
</comment>
<feature type="active site" description="Proton donor/acceptor" evidence="5">
    <location>
        <position position="140"/>
    </location>
</feature>
<dbReference type="RefSeq" id="WP_071312729.1">
    <property type="nucleotide sequence ID" value="NZ_MLQQ01000010.1"/>
</dbReference>
<dbReference type="GO" id="GO:0009073">
    <property type="term" value="P:aromatic amino acid family biosynthetic process"/>
    <property type="evidence" value="ECO:0007669"/>
    <property type="project" value="UniProtKB-KW"/>
</dbReference>
<keyword evidence="5" id="KW-0028">Amino-acid biosynthesis</keyword>
<accession>A0A1S2LRM5</accession>
<dbReference type="InterPro" id="IPR013785">
    <property type="entry name" value="Aldolase_TIM"/>
</dbReference>
<dbReference type="GO" id="GO:0046279">
    <property type="term" value="P:3,4-dihydroxybenzoate biosynthetic process"/>
    <property type="evidence" value="ECO:0007669"/>
    <property type="project" value="TreeGrafter"/>
</dbReference>
<dbReference type="Pfam" id="PF01487">
    <property type="entry name" value="DHquinase_I"/>
    <property type="match status" value="1"/>
</dbReference>
<gene>
    <name evidence="5" type="primary">aroD</name>
    <name evidence="6" type="ORF">BKP35_07475</name>
</gene>
<reference evidence="6 7" key="1">
    <citation type="submission" date="2016-10" db="EMBL/GenBank/DDBJ databases">
        <title>Draft genome sequences of four alkaliphilic bacteria belonging to the Anaerobacillus genus.</title>
        <authorList>
            <person name="Bassil N.M."/>
            <person name="Lloyd J.R."/>
        </authorList>
    </citation>
    <scope>NUCLEOTIDE SEQUENCE [LARGE SCALE GENOMIC DNA]</scope>
    <source>
        <strain evidence="6 7">DSM 15340</strain>
    </source>
</reference>
<comment type="caution">
    <text evidence="6">The sequence shown here is derived from an EMBL/GenBank/DDBJ whole genome shotgun (WGS) entry which is preliminary data.</text>
</comment>
<dbReference type="OrthoDB" id="9813659at2"/>
<dbReference type="AlphaFoldDB" id="A0A1S2LRM5"/>
<name>A0A1S2LRM5_9BACI</name>
<keyword evidence="7" id="KW-1185">Reference proteome</keyword>
<dbReference type="InterPro" id="IPR001381">
    <property type="entry name" value="DHquinase_I"/>
</dbReference>
<feature type="active site" description="Schiff-base intermediate with substrate" evidence="5">
    <location>
        <position position="167"/>
    </location>
</feature>
<comment type="pathway">
    <text evidence="5">Metabolic intermediate biosynthesis; chorismate biosynthesis; chorismate from D-erythrose 4-phosphate and phosphoenolpyruvate: step 3/7.</text>
</comment>
<comment type="caution">
    <text evidence="5">Lacks conserved residue(s) required for the propagation of feature annotation.</text>
</comment>
<dbReference type="InterPro" id="IPR050146">
    <property type="entry name" value="Type-I_3-dehydroquinase"/>
</dbReference>
<comment type="function">
    <text evidence="5">Involved in the third step of the chorismate pathway, which leads to the biosynthesis of aromatic amino acids. Catalyzes the cis-dehydration of 3-dehydroquinate (DHQ) and introduces the first double bond of the aromatic ring to yield 3-dehydroshikimate.</text>
</comment>
<dbReference type="SUPFAM" id="SSF51569">
    <property type="entry name" value="Aldolase"/>
    <property type="match status" value="1"/>
</dbReference>
<organism evidence="6 7">
    <name type="scientific">Anaerobacillus arseniciselenatis</name>
    <dbReference type="NCBI Taxonomy" id="85682"/>
    <lineage>
        <taxon>Bacteria</taxon>
        <taxon>Bacillati</taxon>
        <taxon>Bacillota</taxon>
        <taxon>Bacilli</taxon>
        <taxon>Bacillales</taxon>
        <taxon>Bacillaceae</taxon>
        <taxon>Anaerobacillus</taxon>
    </lineage>
</organism>
<evidence type="ECO:0000256" key="5">
    <source>
        <dbReference type="HAMAP-Rule" id="MF_00214"/>
    </source>
</evidence>
<dbReference type="Proteomes" id="UP000180098">
    <property type="component" value="Unassembled WGS sequence"/>
</dbReference>
<protein>
    <recommendedName>
        <fullName evidence="5">3-dehydroquinate dehydratase</fullName>
        <shortName evidence="5">3-dehydroquinase</shortName>
        <ecNumber evidence="5">4.2.1.10</ecNumber>
    </recommendedName>
    <alternativeName>
        <fullName evidence="5">Type I DHQase</fullName>
    </alternativeName>
    <alternativeName>
        <fullName evidence="5">Type I dehydroquinase</fullName>
        <shortName evidence="5">DHQ1</shortName>
    </alternativeName>
</protein>
<evidence type="ECO:0000313" key="7">
    <source>
        <dbReference type="Proteomes" id="UP000180098"/>
    </source>
</evidence>
<dbReference type="GO" id="GO:0009423">
    <property type="term" value="P:chorismate biosynthetic process"/>
    <property type="evidence" value="ECO:0007669"/>
    <property type="project" value="UniProtKB-UniRule"/>
</dbReference>
<dbReference type="CDD" id="cd00502">
    <property type="entry name" value="DHQase_I"/>
    <property type="match status" value="1"/>
</dbReference>
<dbReference type="GO" id="GO:0003855">
    <property type="term" value="F:3-dehydroquinate dehydratase activity"/>
    <property type="evidence" value="ECO:0007669"/>
    <property type="project" value="UniProtKB-UniRule"/>
</dbReference>
<feature type="binding site" evidence="5">
    <location>
        <position position="78"/>
    </location>
    <ligand>
        <name>3-dehydroquinate</name>
        <dbReference type="ChEBI" id="CHEBI:32364"/>
    </ligand>
</feature>
<dbReference type="EMBL" id="MLQQ01000010">
    <property type="protein sequence ID" value="OIJ14035.1"/>
    <property type="molecule type" value="Genomic_DNA"/>
</dbReference>
<dbReference type="PANTHER" id="PTHR43699">
    <property type="entry name" value="3-DEHYDROQUINATE DEHYDRATASE"/>
    <property type="match status" value="1"/>
</dbReference>